<comment type="caution">
    <text evidence="2">The sequence shown here is derived from an EMBL/GenBank/DDBJ whole genome shotgun (WGS) entry which is preliminary data.</text>
</comment>
<reference evidence="2" key="1">
    <citation type="journal article" date="2022" name="Int. J. Mol. Sci.">
        <title>Draft Genome of Tanacetum Coccineum: Genomic Comparison of Closely Related Tanacetum-Family Plants.</title>
        <authorList>
            <person name="Yamashiro T."/>
            <person name="Shiraishi A."/>
            <person name="Nakayama K."/>
            <person name="Satake H."/>
        </authorList>
    </citation>
    <scope>NUCLEOTIDE SEQUENCE</scope>
</reference>
<accession>A0ABQ5CUK8</accession>
<feature type="region of interest" description="Disordered" evidence="1">
    <location>
        <begin position="21"/>
        <end position="52"/>
    </location>
</feature>
<sequence length="179" mass="18869">MGRVDASLVISDGLQRQWLRGHSRDDSGVSGDGGGVLRHEVSRTSSLGDSDRMAHPGEIMPGSHMVSTGGTVSGRCGCSSLPPHPRLYPHHWHNTPEGPLLIDHHNHPIGRRNQLDPPRCHHCLLQHSSSGSDSGTYPGVSAGVTSVRKQVSGVLTAATSLGARTSKTSAPMTALPSSR</sequence>
<organism evidence="2 3">
    <name type="scientific">Tanacetum coccineum</name>
    <dbReference type="NCBI Taxonomy" id="301880"/>
    <lineage>
        <taxon>Eukaryota</taxon>
        <taxon>Viridiplantae</taxon>
        <taxon>Streptophyta</taxon>
        <taxon>Embryophyta</taxon>
        <taxon>Tracheophyta</taxon>
        <taxon>Spermatophyta</taxon>
        <taxon>Magnoliopsida</taxon>
        <taxon>eudicotyledons</taxon>
        <taxon>Gunneridae</taxon>
        <taxon>Pentapetalae</taxon>
        <taxon>asterids</taxon>
        <taxon>campanulids</taxon>
        <taxon>Asterales</taxon>
        <taxon>Asteraceae</taxon>
        <taxon>Asteroideae</taxon>
        <taxon>Anthemideae</taxon>
        <taxon>Anthemidinae</taxon>
        <taxon>Tanacetum</taxon>
    </lineage>
</organism>
<evidence type="ECO:0000313" key="3">
    <source>
        <dbReference type="Proteomes" id="UP001151760"/>
    </source>
</evidence>
<name>A0ABQ5CUK8_9ASTR</name>
<dbReference type="Proteomes" id="UP001151760">
    <property type="component" value="Unassembled WGS sequence"/>
</dbReference>
<reference evidence="2" key="2">
    <citation type="submission" date="2022-01" db="EMBL/GenBank/DDBJ databases">
        <authorList>
            <person name="Yamashiro T."/>
            <person name="Shiraishi A."/>
            <person name="Satake H."/>
            <person name="Nakayama K."/>
        </authorList>
    </citation>
    <scope>NUCLEOTIDE SEQUENCE</scope>
</reference>
<dbReference type="EMBL" id="BQNB010014602">
    <property type="protein sequence ID" value="GJT30157.1"/>
    <property type="molecule type" value="Genomic_DNA"/>
</dbReference>
<proteinExistence type="predicted"/>
<protein>
    <submittedName>
        <fullName evidence="2">Uncharacterized protein</fullName>
    </submittedName>
</protein>
<evidence type="ECO:0000256" key="1">
    <source>
        <dbReference type="SAM" id="MobiDB-lite"/>
    </source>
</evidence>
<keyword evidence="3" id="KW-1185">Reference proteome</keyword>
<evidence type="ECO:0000313" key="2">
    <source>
        <dbReference type="EMBL" id="GJT30157.1"/>
    </source>
</evidence>
<gene>
    <name evidence="2" type="ORF">Tco_0910432</name>
</gene>